<dbReference type="RefSeq" id="WP_176230357.1">
    <property type="nucleotide sequence ID" value="NZ_BLSB01000263.1"/>
</dbReference>
<dbReference type="PROSITE" id="PS50943">
    <property type="entry name" value="HTH_CROC1"/>
    <property type="match status" value="1"/>
</dbReference>
<sequence length="118" mass="13946">MNTLQKKTKNEGQRRYEEYWAKQMADSEFRRVYEEEAKKKELWLQLVEARQAAGLTQVEVAKRLGVSQAQVARIEKRGYDAYTLNTLRRYVQALGGGFELEVTVRQTRPQEHNWAMHQ</sequence>
<dbReference type="EMBL" id="BLSB01000263">
    <property type="protein sequence ID" value="GFP35880.1"/>
    <property type="molecule type" value="Genomic_DNA"/>
</dbReference>
<dbReference type="Gene3D" id="1.10.260.40">
    <property type="entry name" value="lambda repressor-like DNA-binding domains"/>
    <property type="match status" value="1"/>
</dbReference>
<evidence type="ECO:0000313" key="2">
    <source>
        <dbReference type="EMBL" id="GFP35880.1"/>
    </source>
</evidence>
<dbReference type="InterPro" id="IPR010982">
    <property type="entry name" value="Lambda_DNA-bd_dom_sf"/>
</dbReference>
<dbReference type="InterPro" id="IPR001387">
    <property type="entry name" value="Cro/C1-type_HTH"/>
</dbReference>
<dbReference type="SUPFAM" id="SSF47413">
    <property type="entry name" value="lambda repressor-like DNA-binding domains"/>
    <property type="match status" value="1"/>
</dbReference>
<accession>A0A6V8PUP5</accession>
<gene>
    <name evidence="2" type="ORF">HKBW3S43_01667</name>
</gene>
<dbReference type="AlphaFoldDB" id="A0A6V8PUP5"/>
<dbReference type="GO" id="GO:0003677">
    <property type="term" value="F:DNA binding"/>
    <property type="evidence" value="ECO:0007669"/>
    <property type="project" value="InterPro"/>
</dbReference>
<name>A0A6V8PUP5_9ACTN</name>
<reference evidence="2 3" key="1">
    <citation type="journal article" date="2020" name="Front. Microbiol.">
        <title>Single-cell genomics of novel Actinobacteria with the Wood-Ljungdahl pathway discovered in a serpentinizing system.</title>
        <authorList>
            <person name="Merino N."/>
            <person name="Kawai M."/>
            <person name="Boyd E.S."/>
            <person name="Colman D.R."/>
            <person name="McGlynn S.E."/>
            <person name="Nealson K.H."/>
            <person name="Kurokawa K."/>
            <person name="Hongoh Y."/>
        </authorList>
    </citation>
    <scope>NUCLEOTIDE SEQUENCE [LARGE SCALE GENOMIC DNA]</scope>
    <source>
        <strain evidence="2 3">S43</strain>
    </source>
</reference>
<dbReference type="Pfam" id="PF01381">
    <property type="entry name" value="HTH_3"/>
    <property type="match status" value="1"/>
</dbReference>
<proteinExistence type="predicted"/>
<evidence type="ECO:0000259" key="1">
    <source>
        <dbReference type="PROSITE" id="PS50943"/>
    </source>
</evidence>
<evidence type="ECO:0000313" key="3">
    <source>
        <dbReference type="Proteomes" id="UP000576480"/>
    </source>
</evidence>
<organism evidence="2 3">
    <name type="scientific">Candidatus Hakubella thermalkaliphila</name>
    <dbReference type="NCBI Taxonomy" id="2754717"/>
    <lineage>
        <taxon>Bacteria</taxon>
        <taxon>Bacillati</taxon>
        <taxon>Actinomycetota</taxon>
        <taxon>Actinomycetota incertae sedis</taxon>
        <taxon>Candidatus Hakubellales</taxon>
        <taxon>Candidatus Hakubellaceae</taxon>
        <taxon>Candidatus Hakubella</taxon>
    </lineage>
</organism>
<dbReference type="CDD" id="cd00093">
    <property type="entry name" value="HTH_XRE"/>
    <property type="match status" value="1"/>
</dbReference>
<dbReference type="Proteomes" id="UP000576480">
    <property type="component" value="Unassembled WGS sequence"/>
</dbReference>
<comment type="caution">
    <text evidence="2">The sequence shown here is derived from an EMBL/GenBank/DDBJ whole genome shotgun (WGS) entry which is preliminary data.</text>
</comment>
<dbReference type="SMART" id="SM00530">
    <property type="entry name" value="HTH_XRE"/>
    <property type="match status" value="1"/>
</dbReference>
<feature type="domain" description="HTH cro/C1-type" evidence="1">
    <location>
        <begin position="46"/>
        <end position="95"/>
    </location>
</feature>
<protein>
    <submittedName>
        <fullName evidence="2">HTH-type transcriptional regulator / antitoxin HipB</fullName>
    </submittedName>
</protein>